<dbReference type="HAMAP" id="MF_00966">
    <property type="entry name" value="G6PD"/>
    <property type="match status" value="1"/>
</dbReference>
<dbReference type="PROSITE" id="PS00069">
    <property type="entry name" value="G6P_DEHYDROGENASE"/>
    <property type="match status" value="1"/>
</dbReference>
<proteinExistence type="inferred from homology"/>
<evidence type="ECO:0000256" key="2">
    <source>
        <dbReference type="ARBA" id="ARBA00009975"/>
    </source>
</evidence>
<keyword evidence="6 7" id="KW-0119">Carbohydrate metabolism</keyword>
<evidence type="ECO:0000256" key="5">
    <source>
        <dbReference type="ARBA" id="ARBA00023002"/>
    </source>
</evidence>
<feature type="active site" description="Proton acceptor" evidence="7">
    <location>
        <position position="247"/>
    </location>
</feature>
<feature type="binding site" evidence="7">
    <location>
        <position position="242"/>
    </location>
    <ligand>
        <name>substrate</name>
    </ligand>
</feature>
<accession>A0A1M6B6B5</accession>
<evidence type="ECO:0000256" key="1">
    <source>
        <dbReference type="ARBA" id="ARBA00004937"/>
    </source>
</evidence>
<dbReference type="NCBIfam" id="TIGR00871">
    <property type="entry name" value="zwf"/>
    <property type="match status" value="1"/>
</dbReference>
<dbReference type="Pfam" id="PF02781">
    <property type="entry name" value="G6PD_C"/>
    <property type="match status" value="1"/>
</dbReference>
<comment type="similarity">
    <text evidence="2 7">Belongs to the glucose-6-phosphate dehydrogenase family.</text>
</comment>
<dbReference type="GO" id="GO:0009051">
    <property type="term" value="P:pentose-phosphate shunt, oxidative branch"/>
    <property type="evidence" value="ECO:0007669"/>
    <property type="project" value="TreeGrafter"/>
</dbReference>
<protein>
    <recommendedName>
        <fullName evidence="7">Glucose-6-phosphate 1-dehydrogenase</fullName>
        <shortName evidence="7">G6PD</shortName>
        <ecNumber evidence="7">1.1.1.49</ecNumber>
    </recommendedName>
</protein>
<sequence>MMESIRIPCIFTIFGGTGDLTHRKLIPAIYNLTLEGLLHPGMMIVGVGRRPLSTEEYRDNLLASVMKHSRFPLRTDIWDRLKERIHYFRMNLSESEDFSSLKNWLDELDRTAGTQGNRLFYLSVAPTLFEPIVLNLHRFGMVTNQGAWQRVMIEKPFGRDLKSAAYLNQVIESVFPPENIFRIDHYLGKEMLRNLMVIRFGNALFESIWNSRYIENIQITAGETVGVETRAGYYEHSGALRDMLQSHLLQLLALVAMEPPISLDAKSIRDEKVKFLRSLLKMDDELLRSHIVRGQYGPGIMNGQTVRGYRQEKGIHPASNTETFIAMRILAGNFRWGGMPFYLRTGKRMPKKSTYVVMEFKSMPEILYFKEYKGMQPNLLEIHIQPKEGISLQFNAKKPGSGNEITTVTMDYCQNCDYESNSPESYERLIADALRNDQTLFASWEEIEASWSFVDNITRYWDKEAVDFPNYAPGTWGPPASDELLARYGHHWWNL</sequence>
<feature type="binding site" evidence="7">
    <location>
        <position position="155"/>
    </location>
    <ligand>
        <name>NADP(+)</name>
        <dbReference type="ChEBI" id="CHEBI:58349"/>
    </ligand>
</feature>
<feature type="domain" description="Glucose-6-phosphate dehydrogenase NAD-binding" evidence="8">
    <location>
        <begin position="13"/>
        <end position="194"/>
    </location>
</feature>
<dbReference type="SUPFAM" id="SSF55347">
    <property type="entry name" value="Glyceraldehyde-3-phosphate dehydrogenase-like, C-terminal domain"/>
    <property type="match status" value="1"/>
</dbReference>
<dbReference type="GO" id="GO:0004345">
    <property type="term" value="F:glucose-6-phosphate dehydrogenase activity"/>
    <property type="evidence" value="ECO:0007669"/>
    <property type="project" value="UniProtKB-UniRule"/>
</dbReference>
<feature type="binding site" evidence="7">
    <location>
        <position position="347"/>
    </location>
    <ligand>
        <name>substrate</name>
    </ligand>
</feature>
<dbReference type="InterPro" id="IPR022675">
    <property type="entry name" value="G6P_DH_C"/>
</dbReference>
<comment type="function">
    <text evidence="7">Catalyzes the oxidation of glucose 6-phosphate to 6-phosphogluconolactone.</text>
</comment>
<dbReference type="Gene3D" id="3.40.50.720">
    <property type="entry name" value="NAD(P)-binding Rossmann-like Domain"/>
    <property type="match status" value="1"/>
</dbReference>
<dbReference type="AlphaFoldDB" id="A0A1M6B6B5"/>
<feature type="domain" description="Glucose-6-phosphate dehydrogenase C-terminal" evidence="9">
    <location>
        <begin position="196"/>
        <end position="493"/>
    </location>
</feature>
<evidence type="ECO:0000313" key="11">
    <source>
        <dbReference type="Proteomes" id="UP000324781"/>
    </source>
</evidence>
<comment type="caution">
    <text evidence="7">Lacks conserved residue(s) required for the propagation of feature annotation.</text>
</comment>
<dbReference type="InterPro" id="IPR022674">
    <property type="entry name" value="G6P_DH_NAD-bd"/>
</dbReference>
<dbReference type="InterPro" id="IPR019796">
    <property type="entry name" value="G6P_DH_AS"/>
</dbReference>
<dbReference type="RefSeq" id="WP_207706779.1">
    <property type="nucleotide sequence ID" value="NZ_FQZP01000002.1"/>
</dbReference>
<dbReference type="UniPathway" id="UPA00115">
    <property type="reaction ID" value="UER00408"/>
</dbReference>
<feature type="binding site" evidence="7">
    <location>
        <position position="352"/>
    </location>
    <ligand>
        <name>substrate</name>
    </ligand>
</feature>
<evidence type="ECO:0000259" key="8">
    <source>
        <dbReference type="Pfam" id="PF00479"/>
    </source>
</evidence>
<gene>
    <name evidence="7" type="primary">zwf</name>
    <name evidence="10" type="ORF">SAMN05444373_100285</name>
</gene>
<evidence type="ECO:0000256" key="6">
    <source>
        <dbReference type="ARBA" id="ARBA00023277"/>
    </source>
</evidence>
<comment type="catalytic activity">
    <reaction evidence="7">
        <text>D-glucose 6-phosphate + NADP(+) = 6-phospho-D-glucono-1,5-lactone + NADPH + H(+)</text>
        <dbReference type="Rhea" id="RHEA:15841"/>
        <dbReference type="ChEBI" id="CHEBI:15378"/>
        <dbReference type="ChEBI" id="CHEBI:57783"/>
        <dbReference type="ChEBI" id="CHEBI:57955"/>
        <dbReference type="ChEBI" id="CHEBI:58349"/>
        <dbReference type="ChEBI" id="CHEBI:61548"/>
        <dbReference type="EC" id="1.1.1.49"/>
    </reaction>
</comment>
<dbReference type="EC" id="1.1.1.49" evidence="7"/>
<dbReference type="PANTHER" id="PTHR23429">
    <property type="entry name" value="GLUCOSE-6-PHOSPHATE 1-DEHYDROGENASE G6PD"/>
    <property type="match status" value="1"/>
</dbReference>
<evidence type="ECO:0000313" key="10">
    <source>
        <dbReference type="EMBL" id="SHI44299.1"/>
    </source>
</evidence>
<keyword evidence="4 7" id="KW-0521">NADP</keyword>
<keyword evidence="3 7" id="KW-0313">Glucose metabolism</keyword>
<name>A0A1M6B6B5_9FIRM</name>
<dbReference type="Gene3D" id="3.30.360.10">
    <property type="entry name" value="Dihydrodipicolinate Reductase, domain 2"/>
    <property type="match status" value="1"/>
</dbReference>
<evidence type="ECO:0000256" key="3">
    <source>
        <dbReference type="ARBA" id="ARBA00022526"/>
    </source>
</evidence>
<dbReference type="GO" id="GO:0050661">
    <property type="term" value="F:NADP binding"/>
    <property type="evidence" value="ECO:0007669"/>
    <property type="project" value="UniProtKB-UniRule"/>
</dbReference>
<dbReference type="GO" id="GO:0006006">
    <property type="term" value="P:glucose metabolic process"/>
    <property type="evidence" value="ECO:0007669"/>
    <property type="project" value="UniProtKB-KW"/>
</dbReference>
<evidence type="ECO:0000256" key="4">
    <source>
        <dbReference type="ARBA" id="ARBA00022857"/>
    </source>
</evidence>
<keyword evidence="5 7" id="KW-0560">Oxidoreductase</keyword>
<dbReference type="InterPro" id="IPR036291">
    <property type="entry name" value="NAD(P)-bd_dom_sf"/>
</dbReference>
<feature type="binding site" evidence="7">
    <location>
        <position position="189"/>
    </location>
    <ligand>
        <name>substrate</name>
    </ligand>
</feature>
<dbReference type="Pfam" id="PF00479">
    <property type="entry name" value="G6PD_N"/>
    <property type="match status" value="1"/>
</dbReference>
<feature type="binding site" evidence="7">
    <location>
        <position position="185"/>
    </location>
    <ligand>
        <name>substrate</name>
    </ligand>
</feature>
<keyword evidence="11" id="KW-1185">Reference proteome</keyword>
<dbReference type="PRINTS" id="PR00079">
    <property type="entry name" value="G6PDHDRGNASE"/>
</dbReference>
<dbReference type="PIRSF" id="PIRSF000110">
    <property type="entry name" value="G6PD"/>
    <property type="match status" value="1"/>
</dbReference>
<reference evidence="10 11" key="1">
    <citation type="submission" date="2016-11" db="EMBL/GenBank/DDBJ databases">
        <authorList>
            <person name="Varghese N."/>
            <person name="Submissions S."/>
        </authorList>
    </citation>
    <scope>NUCLEOTIDE SEQUENCE [LARGE SCALE GENOMIC DNA]</scope>
    <source>
        <strain evidence="10 11">DSM 19027</strain>
    </source>
</reference>
<dbReference type="InterPro" id="IPR001282">
    <property type="entry name" value="G6P_DH"/>
</dbReference>
<dbReference type="EMBL" id="FQZP01000002">
    <property type="protein sequence ID" value="SHI44299.1"/>
    <property type="molecule type" value="Genomic_DNA"/>
</dbReference>
<evidence type="ECO:0000259" key="9">
    <source>
        <dbReference type="Pfam" id="PF02781"/>
    </source>
</evidence>
<dbReference type="SUPFAM" id="SSF51735">
    <property type="entry name" value="NAD(P)-binding Rossmann-fold domains"/>
    <property type="match status" value="1"/>
</dbReference>
<feature type="binding site" evidence="7">
    <location>
        <position position="49"/>
    </location>
    <ligand>
        <name>NADP(+)</name>
        <dbReference type="ChEBI" id="CHEBI:58349"/>
    </ligand>
</feature>
<dbReference type="GO" id="GO:0005829">
    <property type="term" value="C:cytosol"/>
    <property type="evidence" value="ECO:0007669"/>
    <property type="project" value="TreeGrafter"/>
</dbReference>
<dbReference type="PANTHER" id="PTHR23429:SF0">
    <property type="entry name" value="GLUCOSE-6-PHOSPHATE 1-DEHYDROGENASE"/>
    <property type="match status" value="1"/>
</dbReference>
<dbReference type="Proteomes" id="UP000324781">
    <property type="component" value="Unassembled WGS sequence"/>
</dbReference>
<evidence type="ECO:0000256" key="7">
    <source>
        <dbReference type="HAMAP-Rule" id="MF_00966"/>
    </source>
</evidence>
<comment type="pathway">
    <text evidence="1 7">Carbohydrate degradation; pentose phosphate pathway; D-ribulose 5-phosphate from D-glucose 6-phosphate (oxidative stage): step 1/3.</text>
</comment>
<feature type="binding site" evidence="7">
    <location>
        <position position="223"/>
    </location>
    <ligand>
        <name>substrate</name>
    </ligand>
</feature>
<organism evidence="10 11">
    <name type="scientific">Thermoclostridium caenicola</name>
    <dbReference type="NCBI Taxonomy" id="659425"/>
    <lineage>
        <taxon>Bacteria</taxon>
        <taxon>Bacillati</taxon>
        <taxon>Bacillota</taxon>
        <taxon>Clostridia</taxon>
        <taxon>Eubacteriales</taxon>
        <taxon>Oscillospiraceae</taxon>
        <taxon>Thermoclostridium</taxon>
    </lineage>
</organism>